<dbReference type="InterPro" id="IPR036770">
    <property type="entry name" value="Ankyrin_rpt-contain_sf"/>
</dbReference>
<keyword evidence="6" id="KW-1185">Reference proteome</keyword>
<dbReference type="RefSeq" id="XP_005822152.1">
    <property type="nucleotide sequence ID" value="XM_005822095.1"/>
</dbReference>
<evidence type="ECO:0000313" key="6">
    <source>
        <dbReference type="Proteomes" id="UP000011087"/>
    </source>
</evidence>
<dbReference type="PRINTS" id="PR01415">
    <property type="entry name" value="ANKYRIN"/>
</dbReference>
<dbReference type="PaxDb" id="55529-EKX35172"/>
<dbReference type="PROSITE" id="PS50088">
    <property type="entry name" value="ANK_REPEAT"/>
    <property type="match status" value="2"/>
</dbReference>
<evidence type="ECO:0000256" key="1">
    <source>
        <dbReference type="ARBA" id="ARBA00022737"/>
    </source>
</evidence>
<feature type="non-terminal residue" evidence="4">
    <location>
        <position position="1"/>
    </location>
</feature>
<proteinExistence type="predicted"/>
<gene>
    <name evidence="4" type="ORF">GUITHDRAFT_51906</name>
</gene>
<accession>L1IGF2</accession>
<keyword evidence="1" id="KW-0677">Repeat</keyword>
<dbReference type="HOGENOM" id="CLU_000134_45_2_1"/>
<dbReference type="EMBL" id="JH993095">
    <property type="protein sequence ID" value="EKX35172.1"/>
    <property type="molecule type" value="Genomic_DNA"/>
</dbReference>
<keyword evidence="2 3" id="KW-0040">ANK repeat</keyword>
<dbReference type="Gene3D" id="1.25.40.20">
    <property type="entry name" value="Ankyrin repeat-containing domain"/>
    <property type="match status" value="1"/>
</dbReference>
<dbReference type="SUPFAM" id="SSF48403">
    <property type="entry name" value="Ankyrin repeat"/>
    <property type="match status" value="1"/>
</dbReference>
<evidence type="ECO:0000313" key="4">
    <source>
        <dbReference type="EMBL" id="EKX35172.1"/>
    </source>
</evidence>
<evidence type="ECO:0000256" key="3">
    <source>
        <dbReference type="PROSITE-ProRule" id="PRU00023"/>
    </source>
</evidence>
<dbReference type="PANTHER" id="PTHR24198">
    <property type="entry name" value="ANKYRIN REPEAT AND PROTEIN KINASE DOMAIN-CONTAINING PROTEIN"/>
    <property type="match status" value="1"/>
</dbReference>
<dbReference type="InterPro" id="IPR002110">
    <property type="entry name" value="Ankyrin_rpt"/>
</dbReference>
<protein>
    <submittedName>
        <fullName evidence="4 5">Uncharacterized protein</fullName>
    </submittedName>
</protein>
<dbReference type="PANTHER" id="PTHR24198:SF165">
    <property type="entry name" value="ANKYRIN REPEAT-CONTAINING PROTEIN-RELATED"/>
    <property type="match status" value="1"/>
</dbReference>
<dbReference type="EnsemblProtists" id="EKX35172">
    <property type="protein sequence ID" value="EKX35172"/>
    <property type="gene ID" value="GUITHDRAFT_51906"/>
</dbReference>
<evidence type="ECO:0000313" key="5">
    <source>
        <dbReference type="EnsemblProtists" id="EKX35172"/>
    </source>
</evidence>
<organism evidence="4">
    <name type="scientific">Guillardia theta (strain CCMP2712)</name>
    <name type="common">Cryptophyte</name>
    <dbReference type="NCBI Taxonomy" id="905079"/>
    <lineage>
        <taxon>Eukaryota</taxon>
        <taxon>Cryptophyceae</taxon>
        <taxon>Pyrenomonadales</taxon>
        <taxon>Geminigeraceae</taxon>
        <taxon>Guillardia</taxon>
    </lineage>
</organism>
<dbReference type="Proteomes" id="UP000011087">
    <property type="component" value="Unassembled WGS sequence"/>
</dbReference>
<dbReference type="KEGG" id="gtt:GUITHDRAFT_51906"/>
<dbReference type="Pfam" id="PF13637">
    <property type="entry name" value="Ank_4"/>
    <property type="match status" value="1"/>
</dbReference>
<dbReference type="AlphaFoldDB" id="L1IGF2"/>
<dbReference type="SMART" id="SM00248">
    <property type="entry name" value="ANK"/>
    <property type="match status" value="2"/>
</dbReference>
<dbReference type="OrthoDB" id="539213at2759"/>
<evidence type="ECO:0000256" key="2">
    <source>
        <dbReference type="ARBA" id="ARBA00023043"/>
    </source>
</evidence>
<feature type="repeat" description="ANK" evidence="3">
    <location>
        <begin position="37"/>
        <end position="69"/>
    </location>
</feature>
<reference evidence="5" key="3">
    <citation type="submission" date="2016-03" db="UniProtKB">
        <authorList>
            <consortium name="EnsemblProtists"/>
        </authorList>
    </citation>
    <scope>IDENTIFICATION</scope>
</reference>
<reference evidence="6" key="2">
    <citation type="submission" date="2012-11" db="EMBL/GenBank/DDBJ databases">
        <authorList>
            <person name="Kuo A."/>
            <person name="Curtis B.A."/>
            <person name="Tanifuji G."/>
            <person name="Burki F."/>
            <person name="Gruber A."/>
            <person name="Irimia M."/>
            <person name="Maruyama S."/>
            <person name="Arias M.C."/>
            <person name="Ball S.G."/>
            <person name="Gile G.H."/>
            <person name="Hirakawa Y."/>
            <person name="Hopkins J.F."/>
            <person name="Rensing S.A."/>
            <person name="Schmutz J."/>
            <person name="Symeonidi A."/>
            <person name="Elias M."/>
            <person name="Eveleigh R.J."/>
            <person name="Herman E.K."/>
            <person name="Klute M.J."/>
            <person name="Nakayama T."/>
            <person name="Obornik M."/>
            <person name="Reyes-Prieto A."/>
            <person name="Armbrust E.V."/>
            <person name="Aves S.J."/>
            <person name="Beiko R.G."/>
            <person name="Coutinho P."/>
            <person name="Dacks J.B."/>
            <person name="Durnford D.G."/>
            <person name="Fast N.M."/>
            <person name="Green B.R."/>
            <person name="Grisdale C."/>
            <person name="Hempe F."/>
            <person name="Henrissat B."/>
            <person name="Hoppner M.P."/>
            <person name="Ishida K.-I."/>
            <person name="Kim E."/>
            <person name="Koreny L."/>
            <person name="Kroth P.G."/>
            <person name="Liu Y."/>
            <person name="Malik S.-B."/>
            <person name="Maier U.G."/>
            <person name="McRose D."/>
            <person name="Mock T."/>
            <person name="Neilson J.A."/>
            <person name="Onodera N.T."/>
            <person name="Poole A.M."/>
            <person name="Pritham E.J."/>
            <person name="Richards T.A."/>
            <person name="Rocap G."/>
            <person name="Roy S.W."/>
            <person name="Sarai C."/>
            <person name="Schaack S."/>
            <person name="Shirato S."/>
            <person name="Slamovits C.H."/>
            <person name="Spencer D.F."/>
            <person name="Suzuki S."/>
            <person name="Worden A.Z."/>
            <person name="Zauner S."/>
            <person name="Barry K."/>
            <person name="Bell C."/>
            <person name="Bharti A.K."/>
            <person name="Crow J.A."/>
            <person name="Grimwood J."/>
            <person name="Kramer R."/>
            <person name="Lindquist E."/>
            <person name="Lucas S."/>
            <person name="Salamov A."/>
            <person name="McFadden G.I."/>
            <person name="Lane C.E."/>
            <person name="Keeling P.J."/>
            <person name="Gray M.W."/>
            <person name="Grigoriev I.V."/>
            <person name="Archibald J.M."/>
        </authorList>
    </citation>
    <scope>NUCLEOTIDE SEQUENCE</scope>
    <source>
        <strain evidence="6">CCMP2712</strain>
    </source>
</reference>
<dbReference type="STRING" id="905079.L1IGF2"/>
<reference evidence="4 6" key="1">
    <citation type="journal article" date="2012" name="Nature">
        <title>Algal genomes reveal evolutionary mosaicism and the fate of nucleomorphs.</title>
        <authorList>
            <consortium name="DOE Joint Genome Institute"/>
            <person name="Curtis B.A."/>
            <person name="Tanifuji G."/>
            <person name="Burki F."/>
            <person name="Gruber A."/>
            <person name="Irimia M."/>
            <person name="Maruyama S."/>
            <person name="Arias M.C."/>
            <person name="Ball S.G."/>
            <person name="Gile G.H."/>
            <person name="Hirakawa Y."/>
            <person name="Hopkins J.F."/>
            <person name="Kuo A."/>
            <person name="Rensing S.A."/>
            <person name="Schmutz J."/>
            <person name="Symeonidi A."/>
            <person name="Elias M."/>
            <person name="Eveleigh R.J."/>
            <person name="Herman E.K."/>
            <person name="Klute M.J."/>
            <person name="Nakayama T."/>
            <person name="Obornik M."/>
            <person name="Reyes-Prieto A."/>
            <person name="Armbrust E.V."/>
            <person name="Aves S.J."/>
            <person name="Beiko R.G."/>
            <person name="Coutinho P."/>
            <person name="Dacks J.B."/>
            <person name="Durnford D.G."/>
            <person name="Fast N.M."/>
            <person name="Green B.R."/>
            <person name="Grisdale C.J."/>
            <person name="Hempel F."/>
            <person name="Henrissat B."/>
            <person name="Hoppner M.P."/>
            <person name="Ishida K."/>
            <person name="Kim E."/>
            <person name="Koreny L."/>
            <person name="Kroth P.G."/>
            <person name="Liu Y."/>
            <person name="Malik S.B."/>
            <person name="Maier U.G."/>
            <person name="McRose D."/>
            <person name="Mock T."/>
            <person name="Neilson J.A."/>
            <person name="Onodera N.T."/>
            <person name="Poole A.M."/>
            <person name="Pritham E.J."/>
            <person name="Richards T.A."/>
            <person name="Rocap G."/>
            <person name="Roy S.W."/>
            <person name="Sarai C."/>
            <person name="Schaack S."/>
            <person name="Shirato S."/>
            <person name="Slamovits C.H."/>
            <person name="Spencer D.F."/>
            <person name="Suzuki S."/>
            <person name="Worden A.Z."/>
            <person name="Zauner S."/>
            <person name="Barry K."/>
            <person name="Bell C."/>
            <person name="Bharti A.K."/>
            <person name="Crow J.A."/>
            <person name="Grimwood J."/>
            <person name="Kramer R."/>
            <person name="Lindquist E."/>
            <person name="Lucas S."/>
            <person name="Salamov A."/>
            <person name="McFadden G.I."/>
            <person name="Lane C.E."/>
            <person name="Keeling P.J."/>
            <person name="Gray M.W."/>
            <person name="Grigoriev I.V."/>
            <person name="Archibald J.M."/>
        </authorList>
    </citation>
    <scope>NUCLEOTIDE SEQUENCE</scope>
    <source>
        <strain evidence="4 6">CCMP2712</strain>
    </source>
</reference>
<dbReference type="GeneID" id="17291929"/>
<sequence length="90" mass="10287">GKNPLHHAAWRGHIDSVRLLLQKGMDVNRWSTGVHNYGKTAIFYALTRSRGEVVEVLLEHRARVRIVNNKGQTPRSIASSHLEDKYVEMI</sequence>
<name>L1IGF2_GUITC</name>
<dbReference type="eggNOG" id="ENOG502S3QK">
    <property type="taxonomic scope" value="Eukaryota"/>
</dbReference>
<dbReference type="PROSITE" id="PS50297">
    <property type="entry name" value="ANK_REP_REGION"/>
    <property type="match status" value="1"/>
</dbReference>
<feature type="non-terminal residue" evidence="4">
    <location>
        <position position="90"/>
    </location>
</feature>
<feature type="repeat" description="ANK" evidence="3">
    <location>
        <begin position="1"/>
        <end position="32"/>
    </location>
</feature>